<sequence>MTISAAQEFLYHHARVLDRHRFAYLFAGGDPDQVLRALDAYRNPDGGYGHALEPDGRGPDSQPLATLTALMVLTEVGALAEHAKPVADYLTSISDPSGAVPFAVPAGSTRTPRGGRSRPRAPCCRPPTWRAPWQASPTRGSRARRSSAGPASTR</sequence>
<gene>
    <name evidence="2" type="ORF">ACFQV2_12105</name>
</gene>
<organism evidence="2 3">
    <name type="scientific">Actinokineospora soli</name>
    <dbReference type="NCBI Taxonomy" id="1048753"/>
    <lineage>
        <taxon>Bacteria</taxon>
        <taxon>Bacillati</taxon>
        <taxon>Actinomycetota</taxon>
        <taxon>Actinomycetes</taxon>
        <taxon>Pseudonocardiales</taxon>
        <taxon>Pseudonocardiaceae</taxon>
        <taxon>Actinokineospora</taxon>
    </lineage>
</organism>
<evidence type="ECO:0008006" key="4">
    <source>
        <dbReference type="Google" id="ProtNLM"/>
    </source>
</evidence>
<comment type="caution">
    <text evidence="2">The sequence shown here is derived from an EMBL/GenBank/DDBJ whole genome shotgun (WGS) entry which is preliminary data.</text>
</comment>
<keyword evidence="3" id="KW-1185">Reference proteome</keyword>
<reference evidence="3" key="1">
    <citation type="journal article" date="2019" name="Int. J. Syst. Evol. Microbiol.">
        <title>The Global Catalogue of Microorganisms (GCM) 10K type strain sequencing project: providing services to taxonomists for standard genome sequencing and annotation.</title>
        <authorList>
            <consortium name="The Broad Institute Genomics Platform"/>
            <consortium name="The Broad Institute Genome Sequencing Center for Infectious Disease"/>
            <person name="Wu L."/>
            <person name="Ma J."/>
        </authorList>
    </citation>
    <scope>NUCLEOTIDE SEQUENCE [LARGE SCALE GENOMIC DNA]</scope>
    <source>
        <strain evidence="3">JCM 17695</strain>
    </source>
</reference>
<protein>
    <recommendedName>
        <fullName evidence="4">Prenyltransferase and squalene oxidase repeat-containing protein</fullName>
    </recommendedName>
</protein>
<evidence type="ECO:0000256" key="1">
    <source>
        <dbReference type="SAM" id="MobiDB-lite"/>
    </source>
</evidence>
<dbReference type="EMBL" id="JBHTEY010000004">
    <property type="protein sequence ID" value="MFC7614172.1"/>
    <property type="molecule type" value="Genomic_DNA"/>
</dbReference>
<feature type="compositionally biased region" description="Low complexity" evidence="1">
    <location>
        <begin position="120"/>
        <end position="154"/>
    </location>
</feature>
<proteinExistence type="predicted"/>
<name>A0ABW2TK86_9PSEU</name>
<evidence type="ECO:0000313" key="2">
    <source>
        <dbReference type="EMBL" id="MFC7614172.1"/>
    </source>
</evidence>
<accession>A0ABW2TK86</accession>
<dbReference type="Proteomes" id="UP001596512">
    <property type="component" value="Unassembled WGS sequence"/>
</dbReference>
<feature type="region of interest" description="Disordered" evidence="1">
    <location>
        <begin position="103"/>
        <end position="154"/>
    </location>
</feature>
<evidence type="ECO:0000313" key="3">
    <source>
        <dbReference type="Proteomes" id="UP001596512"/>
    </source>
</evidence>